<evidence type="ECO:0008006" key="3">
    <source>
        <dbReference type="Google" id="ProtNLM"/>
    </source>
</evidence>
<dbReference type="Gene3D" id="2.40.30.20">
    <property type="match status" value="1"/>
</dbReference>
<name>A0A5K7XC83_9BACT</name>
<gene>
    <name evidence="1" type="ORF">PLANPX_4042</name>
</gene>
<accession>A0A5K7XC83</accession>
<dbReference type="Proteomes" id="UP000326837">
    <property type="component" value="Chromosome"/>
</dbReference>
<evidence type="ECO:0000313" key="2">
    <source>
        <dbReference type="Proteomes" id="UP000326837"/>
    </source>
</evidence>
<dbReference type="RefSeq" id="WP_152100007.1">
    <property type="nucleotide sequence ID" value="NZ_AP021861.1"/>
</dbReference>
<organism evidence="1 2">
    <name type="scientific">Lacipirellula parvula</name>
    <dbReference type="NCBI Taxonomy" id="2650471"/>
    <lineage>
        <taxon>Bacteria</taxon>
        <taxon>Pseudomonadati</taxon>
        <taxon>Planctomycetota</taxon>
        <taxon>Planctomycetia</taxon>
        <taxon>Pirellulales</taxon>
        <taxon>Lacipirellulaceae</taxon>
        <taxon>Lacipirellula</taxon>
    </lineage>
</organism>
<dbReference type="KEGG" id="lpav:PLANPX_4042"/>
<dbReference type="Gene3D" id="2.150.10.10">
    <property type="entry name" value="Serralysin-like metalloprotease, C-terminal"/>
    <property type="match status" value="1"/>
</dbReference>
<dbReference type="EMBL" id="AP021861">
    <property type="protein sequence ID" value="BBO34430.1"/>
    <property type="molecule type" value="Genomic_DNA"/>
</dbReference>
<sequence>MASWMTYKGLEVPDTPVGDAGVNLKDDLTVLADRAPYNAAANPTVNDDSGDGFVAGSQWFNTSTQTLWVCTNSGLGAARWRSLYRRIDNAIVLAPDAGVGSGSDSRALQLDDSGNARGANAVDLQRVRSVATQVAFGANSGIFAGHNNVAISDSGVVGGGKNNNAGGGVGAISNIAVGSPAVTITSTNHGLITGQQIQIAGSNSTPAVNGNRFVTVTGSNTFTIPAAVAIAGNAGSWSTSATAAYAFVSGGESNQALGKWSHAQGRSTISLGNGAHTEGVSTTATGGYSHAEGSNSTAIGSGSHAEGWFSTASGNYSHAEGAFTSAGLYAHSEGYGTYAFWTAHAEGQGCAAQGVPSHAEGFVTQASGAYSHSEGVWSTASGEASHAGGRNSSARLTAQWARGSGGHDDALGTAQATISTLWGRTTNATATELLLGSTIALSRFTLADGQTLSCFINVVGRKENGAANDHASFLRQACIRREGATTSLVGAVQTVGADINPAGWGGIAVTADDTNESLKIAVTGAASTNIRWTATVFASEAADAAV</sequence>
<dbReference type="InterPro" id="IPR023366">
    <property type="entry name" value="ATP_synth_asu-like_sf"/>
</dbReference>
<protein>
    <recommendedName>
        <fullName evidence="3">Trimeric autotransporter adhesin YadA-like head domain-containing protein</fullName>
    </recommendedName>
</protein>
<dbReference type="SUPFAM" id="SSF101967">
    <property type="entry name" value="Adhesin YadA, collagen-binding domain"/>
    <property type="match status" value="1"/>
</dbReference>
<keyword evidence="2" id="KW-1185">Reference proteome</keyword>
<proteinExistence type="predicted"/>
<evidence type="ECO:0000313" key="1">
    <source>
        <dbReference type="EMBL" id="BBO34430.1"/>
    </source>
</evidence>
<dbReference type="InterPro" id="IPR011049">
    <property type="entry name" value="Serralysin-like_metalloprot_C"/>
</dbReference>
<reference evidence="2" key="1">
    <citation type="submission" date="2019-10" db="EMBL/GenBank/DDBJ databases">
        <title>Lacipirellula parvula gen. nov., sp. nov., representing a lineage of planctomycetes widespread in freshwater anoxic habitats, and description of the family Lacipirellulaceae.</title>
        <authorList>
            <person name="Dedysh S.N."/>
            <person name="Kulichevskaya I.S."/>
            <person name="Beletsky A.V."/>
            <person name="Rakitin A.L."/>
            <person name="Mardanov A.V."/>
            <person name="Ivanova A.A."/>
            <person name="Saltykova V.X."/>
            <person name="Rijpstra W.I.C."/>
            <person name="Sinninghe Damste J.S."/>
            <person name="Ravin N.V."/>
        </authorList>
    </citation>
    <scope>NUCLEOTIDE SEQUENCE [LARGE SCALE GENOMIC DNA]</scope>
    <source>
        <strain evidence="2">PX69</strain>
    </source>
</reference>
<dbReference type="AlphaFoldDB" id="A0A5K7XC83"/>